<proteinExistence type="predicted"/>
<comment type="caution">
    <text evidence="1">The sequence shown here is derived from an EMBL/GenBank/DDBJ whole genome shotgun (WGS) entry which is preliminary data.</text>
</comment>
<name>A0A1J5PSM1_9ZZZZ</name>
<sequence>MTHLLSALLVEGQSKFSPNWFEVIHLGSRNFSAIDLKMKGLRSQPSSKAAFTLELILLFQPMGIRVPLAAKGSIRPSSMTRWAFLLLALRGC</sequence>
<reference evidence="1" key="1">
    <citation type="submission" date="2016-10" db="EMBL/GenBank/DDBJ databases">
        <title>Sequence of Gallionella enrichment culture.</title>
        <authorList>
            <person name="Poehlein A."/>
            <person name="Muehling M."/>
            <person name="Daniel R."/>
        </authorList>
    </citation>
    <scope>NUCLEOTIDE SEQUENCE</scope>
</reference>
<protein>
    <submittedName>
        <fullName evidence="1">Uncharacterized protein</fullName>
    </submittedName>
</protein>
<gene>
    <name evidence="1" type="ORF">GALL_518630</name>
</gene>
<evidence type="ECO:0000313" key="1">
    <source>
        <dbReference type="EMBL" id="OIQ66565.1"/>
    </source>
</evidence>
<accession>A0A1J5PSM1</accession>
<dbReference type="AlphaFoldDB" id="A0A1J5PSM1"/>
<dbReference type="EMBL" id="MLJW01006509">
    <property type="protein sequence ID" value="OIQ66565.1"/>
    <property type="molecule type" value="Genomic_DNA"/>
</dbReference>
<organism evidence="1">
    <name type="scientific">mine drainage metagenome</name>
    <dbReference type="NCBI Taxonomy" id="410659"/>
    <lineage>
        <taxon>unclassified sequences</taxon>
        <taxon>metagenomes</taxon>
        <taxon>ecological metagenomes</taxon>
    </lineage>
</organism>